<dbReference type="SUPFAM" id="SSF52954">
    <property type="entry name" value="Class II aaRS ABD-related"/>
    <property type="match status" value="1"/>
</dbReference>
<name>A0A2S7SR11_9BACT</name>
<comment type="caution">
    <text evidence="5">The sequence shown here is derived from an EMBL/GenBank/DDBJ whole genome shotgun (WGS) entry which is preliminary data.</text>
</comment>
<keyword evidence="1" id="KW-0436">Ligase</keyword>
<keyword evidence="6" id="KW-1185">Reference proteome</keyword>
<dbReference type="EMBL" id="PPSL01000009">
    <property type="protein sequence ID" value="PQJ08996.1"/>
    <property type="molecule type" value="Genomic_DNA"/>
</dbReference>
<feature type="domain" description="Anticodon-binding" evidence="4">
    <location>
        <begin position="3"/>
        <end position="55"/>
    </location>
</feature>
<sequence length="55" mass="6526">MSRIVKQQRNANKRSIDYVILPGDEEREKQLVSFKNFATREQKMISLQECVDLLK</sequence>
<dbReference type="GO" id="GO:0006418">
    <property type="term" value="P:tRNA aminoacylation for protein translation"/>
    <property type="evidence" value="ECO:0007669"/>
    <property type="project" value="UniProtKB-ARBA"/>
</dbReference>
<dbReference type="GO" id="GO:0004812">
    <property type="term" value="F:aminoacyl-tRNA ligase activity"/>
    <property type="evidence" value="ECO:0007669"/>
    <property type="project" value="UniProtKB-KW"/>
</dbReference>
<dbReference type="Proteomes" id="UP000239872">
    <property type="component" value="Unassembled WGS sequence"/>
</dbReference>
<evidence type="ECO:0000256" key="2">
    <source>
        <dbReference type="ARBA" id="ARBA00022917"/>
    </source>
</evidence>
<keyword evidence="2" id="KW-0648">Protein biosynthesis</keyword>
<evidence type="ECO:0000256" key="1">
    <source>
        <dbReference type="ARBA" id="ARBA00022598"/>
    </source>
</evidence>
<evidence type="ECO:0000259" key="4">
    <source>
        <dbReference type="Pfam" id="PF03129"/>
    </source>
</evidence>
<evidence type="ECO:0000256" key="3">
    <source>
        <dbReference type="ARBA" id="ARBA00023146"/>
    </source>
</evidence>
<dbReference type="InterPro" id="IPR004154">
    <property type="entry name" value="Anticodon-bd"/>
</dbReference>
<dbReference type="Pfam" id="PF03129">
    <property type="entry name" value="HGTP_anticodon"/>
    <property type="match status" value="1"/>
</dbReference>
<accession>A0A2S7SR11</accession>
<dbReference type="InterPro" id="IPR036621">
    <property type="entry name" value="Anticodon-bd_dom_sf"/>
</dbReference>
<evidence type="ECO:0000313" key="5">
    <source>
        <dbReference type="EMBL" id="PQJ08996.1"/>
    </source>
</evidence>
<reference evidence="5 6" key="1">
    <citation type="submission" date="2018-01" db="EMBL/GenBank/DDBJ databases">
        <title>A novel member of the phylum Bacteroidetes isolated from glacier ice.</title>
        <authorList>
            <person name="Liu Q."/>
            <person name="Xin Y.-H."/>
        </authorList>
    </citation>
    <scope>NUCLEOTIDE SEQUENCE [LARGE SCALE GENOMIC DNA]</scope>
    <source>
        <strain evidence="5 6">RB1R16</strain>
    </source>
</reference>
<keyword evidence="3" id="KW-0030">Aminoacyl-tRNA synthetase</keyword>
<gene>
    <name evidence="5" type="ORF">CJD36_021565</name>
</gene>
<organism evidence="5 6">
    <name type="scientific">Flavipsychrobacter stenotrophus</name>
    <dbReference type="NCBI Taxonomy" id="2077091"/>
    <lineage>
        <taxon>Bacteria</taxon>
        <taxon>Pseudomonadati</taxon>
        <taxon>Bacteroidota</taxon>
        <taxon>Chitinophagia</taxon>
        <taxon>Chitinophagales</taxon>
        <taxon>Chitinophagaceae</taxon>
        <taxon>Flavipsychrobacter</taxon>
    </lineage>
</organism>
<proteinExistence type="predicted"/>
<dbReference type="Gene3D" id="3.40.50.800">
    <property type="entry name" value="Anticodon-binding domain"/>
    <property type="match status" value="1"/>
</dbReference>
<evidence type="ECO:0000313" key="6">
    <source>
        <dbReference type="Proteomes" id="UP000239872"/>
    </source>
</evidence>
<protein>
    <recommendedName>
        <fullName evidence="4">Anticodon-binding domain-containing protein</fullName>
    </recommendedName>
</protein>
<dbReference type="AlphaFoldDB" id="A0A2S7SR11"/>